<evidence type="ECO:0000313" key="9">
    <source>
        <dbReference type="Proteomes" id="UP000504606"/>
    </source>
</evidence>
<dbReference type="GeneID" id="113203181"/>
<dbReference type="EC" id="2.3.1.225" evidence="7"/>
<dbReference type="InterPro" id="IPR039859">
    <property type="entry name" value="PFA4/ZDH16/20/ERF2-like"/>
</dbReference>
<evidence type="ECO:0000256" key="4">
    <source>
        <dbReference type="ARBA" id="ARBA00022989"/>
    </source>
</evidence>
<comment type="domain">
    <text evidence="7">The DHHC domain is required for palmitoyltransferase activity.</text>
</comment>
<dbReference type="PROSITE" id="PS50216">
    <property type="entry name" value="DHHC"/>
    <property type="match status" value="1"/>
</dbReference>
<keyword evidence="5 7" id="KW-0472">Membrane</keyword>
<evidence type="ECO:0000256" key="2">
    <source>
        <dbReference type="ARBA" id="ARBA00022679"/>
    </source>
</evidence>
<evidence type="ECO:0000259" key="8">
    <source>
        <dbReference type="Pfam" id="PF01529"/>
    </source>
</evidence>
<dbReference type="Pfam" id="PF01529">
    <property type="entry name" value="DHHC"/>
    <property type="match status" value="1"/>
</dbReference>
<dbReference type="RefSeq" id="XP_026273524.1">
    <property type="nucleotide sequence ID" value="XM_026417739.2"/>
</dbReference>
<dbReference type="AlphaFoldDB" id="A0A6J1RX35"/>
<name>A0A6J1RX35_FRAOC</name>
<dbReference type="GO" id="GO:0016020">
    <property type="term" value="C:membrane"/>
    <property type="evidence" value="ECO:0007669"/>
    <property type="project" value="UniProtKB-SubCell"/>
</dbReference>
<organism evidence="9 10">
    <name type="scientific">Frankliniella occidentalis</name>
    <name type="common">Western flower thrips</name>
    <name type="synonym">Euthrips occidentalis</name>
    <dbReference type="NCBI Taxonomy" id="133901"/>
    <lineage>
        <taxon>Eukaryota</taxon>
        <taxon>Metazoa</taxon>
        <taxon>Ecdysozoa</taxon>
        <taxon>Arthropoda</taxon>
        <taxon>Hexapoda</taxon>
        <taxon>Insecta</taxon>
        <taxon>Pterygota</taxon>
        <taxon>Neoptera</taxon>
        <taxon>Paraneoptera</taxon>
        <taxon>Thysanoptera</taxon>
        <taxon>Terebrantia</taxon>
        <taxon>Thripoidea</taxon>
        <taxon>Thripidae</taxon>
        <taxon>Frankliniella</taxon>
    </lineage>
</organism>
<keyword evidence="3 7" id="KW-0812">Transmembrane</keyword>
<dbReference type="GO" id="GO:0019706">
    <property type="term" value="F:protein-cysteine S-palmitoyltransferase activity"/>
    <property type="evidence" value="ECO:0007669"/>
    <property type="project" value="UniProtKB-EC"/>
</dbReference>
<evidence type="ECO:0000313" key="10">
    <source>
        <dbReference type="RefSeq" id="XP_026273524.1"/>
    </source>
</evidence>
<evidence type="ECO:0000256" key="3">
    <source>
        <dbReference type="ARBA" id="ARBA00022692"/>
    </source>
</evidence>
<evidence type="ECO:0000256" key="6">
    <source>
        <dbReference type="ARBA" id="ARBA00023315"/>
    </source>
</evidence>
<protein>
    <recommendedName>
        <fullName evidence="7">Palmitoyltransferase</fullName>
        <ecNumber evidence="7">2.3.1.225</ecNumber>
    </recommendedName>
</protein>
<comment type="catalytic activity">
    <reaction evidence="7">
        <text>L-cysteinyl-[protein] + hexadecanoyl-CoA = S-hexadecanoyl-L-cysteinyl-[protein] + CoA</text>
        <dbReference type="Rhea" id="RHEA:36683"/>
        <dbReference type="Rhea" id="RHEA-COMP:10131"/>
        <dbReference type="Rhea" id="RHEA-COMP:11032"/>
        <dbReference type="ChEBI" id="CHEBI:29950"/>
        <dbReference type="ChEBI" id="CHEBI:57287"/>
        <dbReference type="ChEBI" id="CHEBI:57379"/>
        <dbReference type="ChEBI" id="CHEBI:74151"/>
        <dbReference type="EC" id="2.3.1.225"/>
    </reaction>
</comment>
<feature type="transmembrane region" description="Helical" evidence="7">
    <location>
        <begin position="267"/>
        <end position="287"/>
    </location>
</feature>
<keyword evidence="4 7" id="KW-1133">Transmembrane helix</keyword>
<feature type="transmembrane region" description="Helical" evidence="7">
    <location>
        <begin position="186"/>
        <end position="206"/>
    </location>
</feature>
<keyword evidence="6 7" id="KW-0012">Acyltransferase</keyword>
<sequence length="385" mass="44318">MVRVNWTFFSLPQRLRKWVTWNYLDLTLTVRSLTYNHFMNSSYASDVVLEPMIWFVDNFTKFLGPFFVACVLALTSSVVAILYWIGLPYWWEKSPIATVPILIVGHWILINISFTYYMGVVTPPGYPPEGSLITEAVSICKKCIAPKPPRTHHCSVCNKCVLKMDHHCPWLNNCVGHLNHRYFYTYMAWMCIGVIFVIIFGLEILYKEIISGYFYDEELEELELEGHPVRINTSGAIIPITEGEWAVTETSNSSPALDEIAWRRRSIVYVALLCTGVIFALGALTIWHGKLISRGETSIEANINKKERERLAKYKKTYINPYDFGRWKNWMLFLGLTNGRGWRYILFPSVHPPVGTGLRWKTVHSDSDGESDDEDYNTLHSCVSS</sequence>
<gene>
    <name evidence="10 11" type="primary">LOC113203181</name>
</gene>
<proteinExistence type="inferred from homology"/>
<comment type="subcellular location">
    <subcellularLocation>
        <location evidence="1">Membrane</location>
        <topology evidence="1">Multi-pass membrane protein</topology>
    </subcellularLocation>
</comment>
<feature type="transmembrane region" description="Helical" evidence="7">
    <location>
        <begin position="97"/>
        <end position="118"/>
    </location>
</feature>
<accession>A0A6J1RX35</accession>
<dbReference type="OrthoDB" id="331948at2759"/>
<reference evidence="10 11" key="1">
    <citation type="submission" date="2025-04" db="UniProtKB">
        <authorList>
            <consortium name="RefSeq"/>
        </authorList>
    </citation>
    <scope>IDENTIFICATION</scope>
    <source>
        <tissue evidence="10 11">Whole organism</tissue>
    </source>
</reference>
<feature type="domain" description="Palmitoyltransferase DHHC" evidence="8">
    <location>
        <begin position="138"/>
        <end position="301"/>
    </location>
</feature>
<comment type="similarity">
    <text evidence="7">Belongs to the DHHC palmitoyltransferase family.</text>
</comment>
<evidence type="ECO:0000256" key="5">
    <source>
        <dbReference type="ARBA" id="ARBA00023136"/>
    </source>
</evidence>
<keyword evidence="9" id="KW-1185">Reference proteome</keyword>
<feature type="transmembrane region" description="Helical" evidence="7">
    <location>
        <begin position="62"/>
        <end position="85"/>
    </location>
</feature>
<keyword evidence="2 7" id="KW-0808">Transferase</keyword>
<dbReference type="KEGG" id="foc:113203181"/>
<dbReference type="InterPro" id="IPR001594">
    <property type="entry name" value="Palmitoyltrfase_DHHC"/>
</dbReference>
<dbReference type="PANTHER" id="PTHR12246">
    <property type="entry name" value="PALMITOYLTRANSFERASE ZDHHC16"/>
    <property type="match status" value="1"/>
</dbReference>
<evidence type="ECO:0000313" key="11">
    <source>
        <dbReference type="RefSeq" id="XP_052124799.1"/>
    </source>
</evidence>
<evidence type="ECO:0000256" key="1">
    <source>
        <dbReference type="ARBA" id="ARBA00004141"/>
    </source>
</evidence>
<evidence type="ECO:0000256" key="7">
    <source>
        <dbReference type="RuleBase" id="RU079119"/>
    </source>
</evidence>
<dbReference type="RefSeq" id="XP_052124799.1">
    <property type="nucleotide sequence ID" value="XM_052268839.1"/>
</dbReference>
<dbReference type="Proteomes" id="UP000504606">
    <property type="component" value="Unplaced"/>
</dbReference>